<accession>A0A653AC67</accession>
<name>A0A653AC67_9BACT</name>
<gene>
    <name evidence="1" type="ORF">TRIP_D310001</name>
</gene>
<proteinExistence type="predicted"/>
<dbReference type="AlphaFoldDB" id="A0A653AC67"/>
<reference evidence="1" key="1">
    <citation type="submission" date="2018-07" db="EMBL/GenBank/DDBJ databases">
        <authorList>
            <consortium name="Genoscope - CEA"/>
            <person name="William W."/>
        </authorList>
    </citation>
    <scope>NUCLEOTIDE SEQUENCE</scope>
    <source>
        <strain evidence="1">IK1</strain>
    </source>
</reference>
<sequence>MKTIYRIIIFTIVFFISTNCSFYNKSISGYYNSSMCILIDYIYIKDDSTYSIKSQGLINEGVWEIRGDTIILMDNWKKSNLKKKNELLLNKNDISIFGEKYVNLQNEMFIEVNQPIRFIIRKNKFIGVDTAKYNYNKDCIFKKVSK</sequence>
<protein>
    <submittedName>
        <fullName evidence="1">Uncharacterized protein</fullName>
    </submittedName>
</protein>
<dbReference type="EMBL" id="UPXZ01000025">
    <property type="protein sequence ID" value="VBB45606.1"/>
    <property type="molecule type" value="Genomic_DNA"/>
</dbReference>
<evidence type="ECO:0000313" key="1">
    <source>
        <dbReference type="EMBL" id="VBB45606.1"/>
    </source>
</evidence>
<organism evidence="1">
    <name type="scientific">uncultured Paludibacter sp</name>
    <dbReference type="NCBI Taxonomy" id="497635"/>
    <lineage>
        <taxon>Bacteria</taxon>
        <taxon>Pseudomonadati</taxon>
        <taxon>Bacteroidota</taxon>
        <taxon>Bacteroidia</taxon>
        <taxon>Bacteroidales</taxon>
        <taxon>Paludibacteraceae</taxon>
        <taxon>Paludibacter</taxon>
        <taxon>environmental samples</taxon>
    </lineage>
</organism>